<dbReference type="PANTHER" id="PTHR42085:SF8">
    <property type="entry name" value="F-BOX DOMAIN-CONTAINING PROTEIN"/>
    <property type="match status" value="1"/>
</dbReference>
<proteinExistence type="predicted"/>
<dbReference type="Proteomes" id="UP000027238">
    <property type="component" value="Unassembled WGS sequence"/>
</dbReference>
<dbReference type="AlphaFoldDB" id="A0A066X276"/>
<protein>
    <recommendedName>
        <fullName evidence="1">DUF7730 domain-containing protein</fullName>
    </recommendedName>
</protein>
<dbReference type="STRING" id="1173701.A0A066X276"/>
<dbReference type="eggNOG" id="ENOG502SR19">
    <property type="taxonomic scope" value="Eukaryota"/>
</dbReference>
<evidence type="ECO:0000313" key="3">
    <source>
        <dbReference type="Proteomes" id="UP000027238"/>
    </source>
</evidence>
<dbReference type="EMBL" id="JMSE01001587">
    <property type="protein sequence ID" value="KDN59851.1"/>
    <property type="molecule type" value="Genomic_DNA"/>
</dbReference>
<comment type="caution">
    <text evidence="2">The sequence shown here is derived from an EMBL/GenBank/DDBJ whole genome shotgun (WGS) entry which is preliminary data.</text>
</comment>
<evidence type="ECO:0000259" key="1">
    <source>
        <dbReference type="Pfam" id="PF24864"/>
    </source>
</evidence>
<organism evidence="2 3">
    <name type="scientific">Colletotrichum sublineola</name>
    <name type="common">Sorghum anthracnose fungus</name>
    <dbReference type="NCBI Taxonomy" id="1173701"/>
    <lineage>
        <taxon>Eukaryota</taxon>
        <taxon>Fungi</taxon>
        <taxon>Dikarya</taxon>
        <taxon>Ascomycota</taxon>
        <taxon>Pezizomycotina</taxon>
        <taxon>Sordariomycetes</taxon>
        <taxon>Hypocreomycetidae</taxon>
        <taxon>Glomerellales</taxon>
        <taxon>Glomerellaceae</taxon>
        <taxon>Colletotrichum</taxon>
        <taxon>Colletotrichum graminicola species complex</taxon>
    </lineage>
</organism>
<evidence type="ECO:0000313" key="2">
    <source>
        <dbReference type="EMBL" id="KDN59851.1"/>
    </source>
</evidence>
<name>A0A066X276_COLSU</name>
<reference evidence="3" key="1">
    <citation type="journal article" date="2014" name="Genome Announc.">
        <title>Draft genome sequence of Colletotrichum sublineola, a destructive pathogen of cultivated sorghum.</title>
        <authorList>
            <person name="Baroncelli R."/>
            <person name="Sanz-Martin J.M."/>
            <person name="Rech G.E."/>
            <person name="Sukno S.A."/>
            <person name="Thon M.R."/>
        </authorList>
    </citation>
    <scope>NUCLEOTIDE SEQUENCE [LARGE SCALE GENOMIC DNA]</scope>
    <source>
        <strain evidence="3">TX430BB</strain>
    </source>
</reference>
<dbReference type="HOGENOM" id="CLU_062455_0_0_1"/>
<dbReference type="PANTHER" id="PTHR42085">
    <property type="entry name" value="F-BOX DOMAIN-CONTAINING PROTEIN"/>
    <property type="match status" value="1"/>
</dbReference>
<dbReference type="OMA" id="EGGFGEW"/>
<dbReference type="OrthoDB" id="5420711at2759"/>
<accession>A0A066X276</accession>
<sequence>MDKDKSPLMRIPAEIRMMIYEHLLDDGGEGRLAVRNKAMHQLPTGIPKTYRRSRYRIVERSFHRQCFETTYHLASQTKMHPAIMAVNRQIHRETSHMLYGLHGFDFGSDVEAVAPFLRDLTPRSRAMIRELTVRKNGPLYYCESDRLDWANMCKCLRELDKMVPKVRIVVEGGEPAAAWEGPQQLGVSDLRLLALIKHESMEWIAQLKRVEGIEQLEIVPHMRRLRAPGTTSTILYAAFSASIGTALVEFLRTDCGLPATAASLGN</sequence>
<dbReference type="Pfam" id="PF24864">
    <property type="entry name" value="DUF7730"/>
    <property type="match status" value="1"/>
</dbReference>
<dbReference type="InterPro" id="IPR056632">
    <property type="entry name" value="DUF7730"/>
</dbReference>
<dbReference type="InterPro" id="IPR038883">
    <property type="entry name" value="AN11006-like"/>
</dbReference>
<gene>
    <name evidence="2" type="ORF">CSUB01_08754</name>
</gene>
<feature type="domain" description="DUF7730" evidence="1">
    <location>
        <begin position="3"/>
        <end position="159"/>
    </location>
</feature>
<keyword evidence="3" id="KW-1185">Reference proteome</keyword>